<accession>A0A1W1BDY1</accession>
<reference evidence="1" key="1">
    <citation type="submission" date="2016-10" db="EMBL/GenBank/DDBJ databases">
        <authorList>
            <person name="de Groot N.N."/>
        </authorList>
    </citation>
    <scope>NUCLEOTIDE SEQUENCE</scope>
</reference>
<gene>
    <name evidence="1" type="ORF">MNB_SM-7-576</name>
</gene>
<evidence type="ECO:0000313" key="1">
    <source>
        <dbReference type="EMBL" id="SFV51756.1"/>
    </source>
</evidence>
<dbReference type="AlphaFoldDB" id="A0A1W1BDY1"/>
<dbReference type="EMBL" id="FPHB01000018">
    <property type="protein sequence ID" value="SFV51756.1"/>
    <property type="molecule type" value="Genomic_DNA"/>
</dbReference>
<name>A0A1W1BDY1_9ZZZZ</name>
<sequence>MVGYIIFDGQSISTTLKVYGKLEDPKVETMLAKDIIVAPLNIIKRTLLLPFHLLGLDQNSSK</sequence>
<organism evidence="1">
    <name type="scientific">hydrothermal vent metagenome</name>
    <dbReference type="NCBI Taxonomy" id="652676"/>
    <lineage>
        <taxon>unclassified sequences</taxon>
        <taxon>metagenomes</taxon>
        <taxon>ecological metagenomes</taxon>
    </lineage>
</organism>
<protein>
    <submittedName>
        <fullName evidence="1">Uncharacterized protein</fullName>
    </submittedName>
</protein>
<proteinExistence type="predicted"/>